<reference evidence="3" key="1">
    <citation type="submission" date="2016-12" db="EMBL/GenBank/DDBJ databases">
        <authorList>
            <person name="Rodrigo-Torres L."/>
            <person name="Arahal R.D."/>
            <person name="Lucena T."/>
        </authorList>
    </citation>
    <scope>NUCLEOTIDE SEQUENCE [LARGE SCALE GENOMIC DNA]</scope>
</reference>
<evidence type="ECO:0000256" key="1">
    <source>
        <dbReference type="SAM" id="SignalP"/>
    </source>
</evidence>
<dbReference type="Pfam" id="PF14099">
    <property type="entry name" value="Polysacc_lyase"/>
    <property type="match status" value="1"/>
</dbReference>
<evidence type="ECO:0000313" key="2">
    <source>
        <dbReference type="EMBL" id="SHO55168.1"/>
    </source>
</evidence>
<gene>
    <name evidence="2" type="ORF">VQ7734_00887</name>
</gene>
<evidence type="ECO:0000313" key="3">
    <source>
        <dbReference type="Proteomes" id="UP000184600"/>
    </source>
</evidence>
<dbReference type="OrthoDB" id="118830at2"/>
<dbReference type="SUPFAM" id="SSF49899">
    <property type="entry name" value="Concanavalin A-like lectins/glucanases"/>
    <property type="match status" value="1"/>
</dbReference>
<dbReference type="RefSeq" id="WP_073580071.1">
    <property type="nucleotide sequence ID" value="NZ_AP024897.1"/>
</dbReference>
<organism evidence="2 3">
    <name type="scientific">Vibrio quintilis</name>
    <dbReference type="NCBI Taxonomy" id="1117707"/>
    <lineage>
        <taxon>Bacteria</taxon>
        <taxon>Pseudomonadati</taxon>
        <taxon>Pseudomonadota</taxon>
        <taxon>Gammaproteobacteria</taxon>
        <taxon>Vibrionales</taxon>
        <taxon>Vibrionaceae</taxon>
        <taxon>Vibrio</taxon>
    </lineage>
</organism>
<dbReference type="STRING" id="1117707.VQ7734_00887"/>
<dbReference type="Proteomes" id="UP000184600">
    <property type="component" value="Unassembled WGS sequence"/>
</dbReference>
<keyword evidence="3" id="KW-1185">Reference proteome</keyword>
<dbReference type="InterPro" id="IPR025975">
    <property type="entry name" value="Polysacc_lyase"/>
</dbReference>
<protein>
    <recommendedName>
        <fullName evidence="4">Polysaccharide lyase</fullName>
    </recommendedName>
</protein>
<proteinExistence type="predicted"/>
<feature type="chain" id="PRO_5012274872" description="Polysaccharide lyase" evidence="1">
    <location>
        <begin position="28"/>
        <end position="258"/>
    </location>
</feature>
<keyword evidence="1" id="KW-0732">Signal</keyword>
<feature type="signal peptide" evidence="1">
    <location>
        <begin position="1"/>
        <end position="27"/>
    </location>
</feature>
<dbReference type="EMBL" id="FRFG01000012">
    <property type="protein sequence ID" value="SHO55168.1"/>
    <property type="molecule type" value="Genomic_DNA"/>
</dbReference>
<dbReference type="PROSITE" id="PS51257">
    <property type="entry name" value="PROKAR_LIPOPROTEIN"/>
    <property type="match status" value="1"/>
</dbReference>
<dbReference type="Gene3D" id="2.60.120.200">
    <property type="match status" value="1"/>
</dbReference>
<evidence type="ECO:0008006" key="4">
    <source>
        <dbReference type="Google" id="ProtNLM"/>
    </source>
</evidence>
<accession>A0A1M7YRD4</accession>
<dbReference type="InterPro" id="IPR013320">
    <property type="entry name" value="ConA-like_dom_sf"/>
</dbReference>
<dbReference type="AlphaFoldDB" id="A0A1M7YRD4"/>
<name>A0A1M7YRD4_9VIBR</name>
<sequence>MFLNTEKRLLFSVVTLLLSLLVSSCSGVDNGSFGRFKRSLNTTSYGYQVIADPTGHAPVQQVEKFEVRPGDCGEATHWSDCANDRERSELSEAGKDNYPGDEYWYGWSLYVPADYPNIYPTKTALGQFHQQHSHPVWMFHHSKDGYFLDDHVFGKSRRYYPLITEANLRGKWHRIEVHVKWAKDSNGLFQVWVNGKQKVDYKGQTMDAQRVYFKYGVYRAFLSRYKNRYHTHEVPTQTVYYANVKRGYSRQDLQPEQP</sequence>